<dbReference type="InterPro" id="IPR039426">
    <property type="entry name" value="TonB-dep_rcpt-like"/>
</dbReference>
<sequence length="90" mass="10342">IDYSYTGDRYNSYEDGAILLPSYGLANFRTGVDFDNTSLEVYVNNIFDKDAYLSRYNDFADVGSSGYDGFGIRRTGSKPRVIGIRFRYRY</sequence>
<keyword evidence="2 7" id="KW-0813">Transport</keyword>
<dbReference type="AlphaFoldDB" id="A0A520MYR1"/>
<comment type="caution">
    <text evidence="8">The sequence shown here is derived from an EMBL/GenBank/DDBJ whole genome shotgun (WGS) entry which is preliminary data.</text>
</comment>
<dbReference type="SUPFAM" id="SSF56935">
    <property type="entry name" value="Porins"/>
    <property type="match status" value="1"/>
</dbReference>
<keyword evidence="8" id="KW-0675">Receptor</keyword>
<dbReference type="InterPro" id="IPR036942">
    <property type="entry name" value="Beta-barrel_TonB_sf"/>
</dbReference>
<protein>
    <submittedName>
        <fullName evidence="8">TonB-dependent receptor</fullName>
    </submittedName>
</protein>
<evidence type="ECO:0000256" key="4">
    <source>
        <dbReference type="ARBA" id="ARBA00022692"/>
    </source>
</evidence>
<organism evidence="8 9">
    <name type="scientific">SAR86 cluster bacterium</name>
    <dbReference type="NCBI Taxonomy" id="2030880"/>
    <lineage>
        <taxon>Bacteria</taxon>
        <taxon>Pseudomonadati</taxon>
        <taxon>Pseudomonadota</taxon>
        <taxon>Gammaproteobacteria</taxon>
        <taxon>SAR86 cluster</taxon>
    </lineage>
</organism>
<dbReference type="GO" id="GO:0009279">
    <property type="term" value="C:cell outer membrane"/>
    <property type="evidence" value="ECO:0007669"/>
    <property type="project" value="UniProtKB-SubCell"/>
</dbReference>
<evidence type="ECO:0000256" key="7">
    <source>
        <dbReference type="PROSITE-ProRule" id="PRU01360"/>
    </source>
</evidence>
<reference evidence="8 9" key="1">
    <citation type="submission" date="2019-02" db="EMBL/GenBank/DDBJ databases">
        <title>Prokaryotic population dynamics and viral predation in marine succession experiment using metagenomics: the confinement effect.</title>
        <authorList>
            <person name="Haro-Moreno J.M."/>
            <person name="Rodriguez-Valera F."/>
            <person name="Lopez-Perez M."/>
        </authorList>
    </citation>
    <scope>NUCLEOTIDE SEQUENCE [LARGE SCALE GENOMIC DNA]</scope>
    <source>
        <strain evidence="8">MED-G162</strain>
    </source>
</reference>
<gene>
    <name evidence="8" type="ORF">EVA95_02330</name>
</gene>
<evidence type="ECO:0000256" key="3">
    <source>
        <dbReference type="ARBA" id="ARBA00022452"/>
    </source>
</evidence>
<proteinExistence type="inferred from homology"/>
<evidence type="ECO:0000256" key="1">
    <source>
        <dbReference type="ARBA" id="ARBA00004571"/>
    </source>
</evidence>
<keyword evidence="3 7" id="KW-1134">Transmembrane beta strand</keyword>
<evidence type="ECO:0000256" key="2">
    <source>
        <dbReference type="ARBA" id="ARBA00022448"/>
    </source>
</evidence>
<comment type="similarity">
    <text evidence="7">Belongs to the TonB-dependent receptor family.</text>
</comment>
<dbReference type="EMBL" id="SHBH01000015">
    <property type="protein sequence ID" value="RZO26306.1"/>
    <property type="molecule type" value="Genomic_DNA"/>
</dbReference>
<name>A0A520MYR1_9GAMM</name>
<evidence type="ECO:0000256" key="6">
    <source>
        <dbReference type="ARBA" id="ARBA00023237"/>
    </source>
</evidence>
<evidence type="ECO:0000256" key="5">
    <source>
        <dbReference type="ARBA" id="ARBA00023136"/>
    </source>
</evidence>
<keyword evidence="6 7" id="KW-0998">Cell outer membrane</keyword>
<keyword evidence="4 7" id="KW-0812">Transmembrane</keyword>
<feature type="non-terminal residue" evidence="8">
    <location>
        <position position="1"/>
    </location>
</feature>
<dbReference type="PROSITE" id="PS52016">
    <property type="entry name" value="TONB_DEPENDENT_REC_3"/>
    <property type="match status" value="1"/>
</dbReference>
<accession>A0A520MYR1</accession>
<comment type="subcellular location">
    <subcellularLocation>
        <location evidence="1 7">Cell outer membrane</location>
        <topology evidence="1 7">Multi-pass membrane protein</topology>
    </subcellularLocation>
</comment>
<keyword evidence="5 7" id="KW-0472">Membrane</keyword>
<evidence type="ECO:0000313" key="9">
    <source>
        <dbReference type="Proteomes" id="UP000319384"/>
    </source>
</evidence>
<evidence type="ECO:0000313" key="8">
    <source>
        <dbReference type="EMBL" id="RZO26306.1"/>
    </source>
</evidence>
<dbReference type="Gene3D" id="2.40.170.20">
    <property type="entry name" value="TonB-dependent receptor, beta-barrel domain"/>
    <property type="match status" value="1"/>
</dbReference>
<dbReference type="Proteomes" id="UP000319384">
    <property type="component" value="Unassembled WGS sequence"/>
</dbReference>